<evidence type="ECO:0000313" key="1">
    <source>
        <dbReference type="EMBL" id="JAD88506.1"/>
    </source>
</evidence>
<reference evidence="1" key="1">
    <citation type="submission" date="2014-09" db="EMBL/GenBank/DDBJ databases">
        <authorList>
            <person name="Magalhaes I.L.F."/>
            <person name="Oliveira U."/>
            <person name="Santos F.R."/>
            <person name="Vidigal T.H.D.A."/>
            <person name="Brescovit A.D."/>
            <person name="Santos A.J."/>
        </authorList>
    </citation>
    <scope>NUCLEOTIDE SEQUENCE</scope>
    <source>
        <tissue evidence="1">Shoot tissue taken approximately 20 cm above the soil surface</tissue>
    </source>
</reference>
<dbReference type="EMBL" id="GBRH01209389">
    <property type="protein sequence ID" value="JAD88506.1"/>
    <property type="molecule type" value="Transcribed_RNA"/>
</dbReference>
<organism evidence="1">
    <name type="scientific">Arundo donax</name>
    <name type="common">Giant reed</name>
    <name type="synonym">Donax arundinaceus</name>
    <dbReference type="NCBI Taxonomy" id="35708"/>
    <lineage>
        <taxon>Eukaryota</taxon>
        <taxon>Viridiplantae</taxon>
        <taxon>Streptophyta</taxon>
        <taxon>Embryophyta</taxon>
        <taxon>Tracheophyta</taxon>
        <taxon>Spermatophyta</taxon>
        <taxon>Magnoliopsida</taxon>
        <taxon>Liliopsida</taxon>
        <taxon>Poales</taxon>
        <taxon>Poaceae</taxon>
        <taxon>PACMAD clade</taxon>
        <taxon>Arundinoideae</taxon>
        <taxon>Arundineae</taxon>
        <taxon>Arundo</taxon>
    </lineage>
</organism>
<protein>
    <submittedName>
        <fullName evidence="1">Uncharacterized protein</fullName>
    </submittedName>
</protein>
<dbReference type="AlphaFoldDB" id="A0A0A9DL42"/>
<reference evidence="1" key="2">
    <citation type="journal article" date="2015" name="Data Brief">
        <title>Shoot transcriptome of the giant reed, Arundo donax.</title>
        <authorList>
            <person name="Barrero R.A."/>
            <person name="Guerrero F.D."/>
            <person name="Moolhuijzen P."/>
            <person name="Goolsby J.A."/>
            <person name="Tidwell J."/>
            <person name="Bellgard S.E."/>
            <person name="Bellgard M.I."/>
        </authorList>
    </citation>
    <scope>NUCLEOTIDE SEQUENCE</scope>
    <source>
        <tissue evidence="1">Shoot tissue taken approximately 20 cm above the soil surface</tissue>
    </source>
</reference>
<name>A0A0A9DL42_ARUDO</name>
<accession>A0A0A9DL42</accession>
<sequence>MIWNKVPSIKVHVQINTTHRDGDREMIRKQVASTKIFRLRSFQSARAISISITDNMISAQQPIDMFPSRKEGNPTGCRMLSCRIWHCLKTMDHRMGEDQLARSHY</sequence>
<proteinExistence type="predicted"/>